<reference evidence="2 3" key="1">
    <citation type="journal article" date="2013" name="PLoS Genet.">
        <title>The genome and development-dependent transcriptomes of Pyronema confluens: a window into fungal evolution.</title>
        <authorList>
            <person name="Traeger S."/>
            <person name="Altegoer F."/>
            <person name="Freitag M."/>
            <person name="Gabaldon T."/>
            <person name="Kempken F."/>
            <person name="Kumar A."/>
            <person name="Marcet-Houben M."/>
            <person name="Poggeler S."/>
            <person name="Stajich J.E."/>
            <person name="Nowrousian M."/>
        </authorList>
    </citation>
    <scope>NUCLEOTIDE SEQUENCE [LARGE SCALE GENOMIC DNA]</scope>
    <source>
        <strain evidence="3">CBS 100304</strain>
        <tissue evidence="2">Vegetative mycelium</tissue>
    </source>
</reference>
<evidence type="ECO:0000256" key="1">
    <source>
        <dbReference type="SAM" id="Phobius"/>
    </source>
</evidence>
<dbReference type="AlphaFoldDB" id="U4L0V3"/>
<name>U4L0V3_PYROM</name>
<organism evidence="2 3">
    <name type="scientific">Pyronema omphalodes (strain CBS 100304)</name>
    <name type="common">Pyronema confluens</name>
    <dbReference type="NCBI Taxonomy" id="1076935"/>
    <lineage>
        <taxon>Eukaryota</taxon>
        <taxon>Fungi</taxon>
        <taxon>Dikarya</taxon>
        <taxon>Ascomycota</taxon>
        <taxon>Pezizomycotina</taxon>
        <taxon>Pezizomycetes</taxon>
        <taxon>Pezizales</taxon>
        <taxon>Pyronemataceae</taxon>
        <taxon>Pyronema</taxon>
    </lineage>
</organism>
<dbReference type="Proteomes" id="UP000018144">
    <property type="component" value="Unassembled WGS sequence"/>
</dbReference>
<keyword evidence="1" id="KW-1133">Transmembrane helix</keyword>
<dbReference type="EMBL" id="HF935410">
    <property type="protein sequence ID" value="CCX08396.1"/>
    <property type="molecule type" value="Genomic_DNA"/>
</dbReference>
<sequence length="42" mass="4615">MSPRLVVMGAVDTWVVGLLAFLGALGFVFCLFGFDLRDDNHD</sequence>
<keyword evidence="1" id="KW-0812">Transmembrane</keyword>
<evidence type="ECO:0000313" key="3">
    <source>
        <dbReference type="Proteomes" id="UP000018144"/>
    </source>
</evidence>
<keyword evidence="1" id="KW-0472">Membrane</keyword>
<keyword evidence="3" id="KW-1185">Reference proteome</keyword>
<gene>
    <name evidence="2" type="ORF">PCON_07989</name>
</gene>
<proteinExistence type="predicted"/>
<protein>
    <submittedName>
        <fullName evidence="2">Uncharacterized protein</fullName>
    </submittedName>
</protein>
<evidence type="ECO:0000313" key="2">
    <source>
        <dbReference type="EMBL" id="CCX08396.1"/>
    </source>
</evidence>
<feature type="transmembrane region" description="Helical" evidence="1">
    <location>
        <begin position="14"/>
        <end position="34"/>
    </location>
</feature>
<accession>U4L0V3</accession>